<protein>
    <recommendedName>
        <fullName evidence="3">F-box domain-containing protein</fullName>
    </recommendedName>
</protein>
<keyword evidence="2" id="KW-1185">Reference proteome</keyword>
<organism evidence="1 2">
    <name type="scientific">Lentinus tigrinus ALCF2SS1-6</name>
    <dbReference type="NCBI Taxonomy" id="1328759"/>
    <lineage>
        <taxon>Eukaryota</taxon>
        <taxon>Fungi</taxon>
        <taxon>Dikarya</taxon>
        <taxon>Basidiomycota</taxon>
        <taxon>Agaricomycotina</taxon>
        <taxon>Agaricomycetes</taxon>
        <taxon>Polyporales</taxon>
        <taxon>Polyporaceae</taxon>
        <taxon>Lentinus</taxon>
    </lineage>
</organism>
<dbReference type="OrthoDB" id="3139566at2759"/>
<gene>
    <name evidence="1" type="ORF">L227DRAFT_568864</name>
</gene>
<name>A0A5C2RL39_9APHY</name>
<proteinExistence type="predicted"/>
<dbReference type="SUPFAM" id="SSF52047">
    <property type="entry name" value="RNI-like"/>
    <property type="match status" value="1"/>
</dbReference>
<accession>A0A5C2RL39</accession>
<dbReference type="STRING" id="1328759.A0A5C2RL39"/>
<dbReference type="InterPro" id="IPR032675">
    <property type="entry name" value="LRR_dom_sf"/>
</dbReference>
<evidence type="ECO:0000313" key="2">
    <source>
        <dbReference type="Proteomes" id="UP000313359"/>
    </source>
</evidence>
<feature type="non-terminal residue" evidence="1">
    <location>
        <position position="401"/>
    </location>
</feature>
<sequence length="401" mass="44004">MTSIHRQASRSTVAADCELFKRALDALRAHSGRLTSLRLFADHDDIVNSLFDAMSSMGMIPSLRLSAVNSLDHSRRYYQGAEPHPPPHRIPFPPTTLPPLSLSALTLRGCSISWEALSAVIAPTMVDLTIDSIVNPVQGENLLTILESASRSLQTLRLGGSLLIHTAGEELQPPLQRLHLHTLHTLALSELSLEVCLYLLDSFAIPSLTALYLDLYWCEASTLGASHFAPLLHKLCHPGAHISIRTLRELSIRNLGIPILGSPAMLAELWHSLAEIRDMYLDFVHLQIEYWVSFVASAARGSMPKLTSLTICGLSALDVQDYVLARSSAGLDPVAILMFVHPQAPEAQAPDKWLTWLRSHTIMHDLVFFIDKHTPLRAAGPLSDSAYLVCAMSAASYSALH</sequence>
<dbReference type="EMBL" id="ML122500">
    <property type="protein sequence ID" value="RPD52034.1"/>
    <property type="molecule type" value="Genomic_DNA"/>
</dbReference>
<dbReference type="AlphaFoldDB" id="A0A5C2RL39"/>
<reference evidence="1" key="1">
    <citation type="journal article" date="2018" name="Genome Biol. Evol.">
        <title>Genomics and development of Lentinus tigrinus, a white-rot wood-decaying mushroom with dimorphic fruiting bodies.</title>
        <authorList>
            <person name="Wu B."/>
            <person name="Xu Z."/>
            <person name="Knudson A."/>
            <person name="Carlson A."/>
            <person name="Chen N."/>
            <person name="Kovaka S."/>
            <person name="LaButti K."/>
            <person name="Lipzen A."/>
            <person name="Pennachio C."/>
            <person name="Riley R."/>
            <person name="Schakwitz W."/>
            <person name="Umezawa K."/>
            <person name="Ohm R.A."/>
            <person name="Grigoriev I.V."/>
            <person name="Nagy L.G."/>
            <person name="Gibbons J."/>
            <person name="Hibbett D."/>
        </authorList>
    </citation>
    <scope>NUCLEOTIDE SEQUENCE [LARGE SCALE GENOMIC DNA]</scope>
    <source>
        <strain evidence="1">ALCF2SS1-6</strain>
    </source>
</reference>
<dbReference type="Gene3D" id="3.80.10.10">
    <property type="entry name" value="Ribonuclease Inhibitor"/>
    <property type="match status" value="1"/>
</dbReference>
<dbReference type="Proteomes" id="UP000313359">
    <property type="component" value="Unassembled WGS sequence"/>
</dbReference>
<evidence type="ECO:0000313" key="1">
    <source>
        <dbReference type="EMBL" id="RPD52034.1"/>
    </source>
</evidence>
<evidence type="ECO:0008006" key="3">
    <source>
        <dbReference type="Google" id="ProtNLM"/>
    </source>
</evidence>